<dbReference type="STRING" id="1261131.lam_349"/>
<dbReference type="EMBL" id="CP006604">
    <property type="protein sequence ID" value="AHA27719.1"/>
    <property type="molecule type" value="Genomic_DNA"/>
</dbReference>
<sequence length="52" mass="6010">MQIKNKVKYIKLTSIVASVLKISHITQQSLTKKLQHGYICNIFFAYPINTQD</sequence>
<dbReference type="AlphaFoldDB" id="U6B3U9"/>
<proteinExistence type="predicted"/>
<protein>
    <submittedName>
        <fullName evidence="1">Uncharacterized protein</fullName>
    </submittedName>
</protein>
<keyword evidence="2" id="KW-1185">Reference proteome</keyword>
<evidence type="ECO:0000313" key="2">
    <source>
        <dbReference type="Proteomes" id="UP000017862"/>
    </source>
</evidence>
<name>U6B3U9_9HYPH</name>
<dbReference type="KEGG" id="lar:lam_349"/>
<dbReference type="HOGENOM" id="CLU_3077938_0_0_5"/>
<dbReference type="PATRIC" id="fig|1261131.3.peg.337"/>
<accession>U6B3U9</accession>
<gene>
    <name evidence="1" type="ORF">lam_349</name>
</gene>
<evidence type="ECO:0000313" key="1">
    <source>
        <dbReference type="EMBL" id="AHA27719.1"/>
    </source>
</evidence>
<organism evidence="1 2">
    <name type="scientific">Candidatus Liberibacter americanus str. Sao Paulo</name>
    <dbReference type="NCBI Taxonomy" id="1261131"/>
    <lineage>
        <taxon>Bacteria</taxon>
        <taxon>Pseudomonadati</taxon>
        <taxon>Pseudomonadota</taxon>
        <taxon>Alphaproteobacteria</taxon>
        <taxon>Hyphomicrobiales</taxon>
        <taxon>Rhizobiaceae</taxon>
        <taxon>Liberibacter</taxon>
    </lineage>
</organism>
<reference evidence="1 2" key="1">
    <citation type="journal article" date="2014" name="Mol. Plant Microbe Interact.">
        <title>The complete genome sequence of Candidatus Liberibacter americanus, associated with citrus Huanglongbing.</title>
        <authorList>
            <person name="Wulff N.A."/>
            <person name="Zhang S."/>
            <person name="Setubal J.C."/>
            <person name="Almeida N.F."/>
            <person name="Martins E.C."/>
            <person name="Harakava R."/>
            <person name="Kumar D."/>
            <person name="Rangel L.T."/>
            <person name="Foissac X."/>
            <person name="Bove J."/>
            <person name="Gabriel D.W."/>
        </authorList>
    </citation>
    <scope>NUCLEOTIDE SEQUENCE [LARGE SCALE GENOMIC DNA]</scope>
    <source>
        <strain evidence="1 2">Sao Paulo</strain>
    </source>
</reference>
<dbReference type="Proteomes" id="UP000017862">
    <property type="component" value="Chromosome"/>
</dbReference>